<dbReference type="GO" id="GO:0010041">
    <property type="term" value="P:response to iron(III) ion"/>
    <property type="evidence" value="ECO:0007669"/>
    <property type="project" value="TreeGrafter"/>
</dbReference>
<evidence type="ECO:0000256" key="1">
    <source>
        <dbReference type="ARBA" id="ARBA00004651"/>
    </source>
</evidence>
<keyword evidence="7 8" id="KW-0472">Membrane</keyword>
<evidence type="ECO:0000256" key="2">
    <source>
        <dbReference type="ARBA" id="ARBA00022475"/>
    </source>
</evidence>
<dbReference type="EMBL" id="JSYZ01000001">
    <property type="protein sequence ID" value="KPA93266.1"/>
    <property type="molecule type" value="Genomic_DNA"/>
</dbReference>
<protein>
    <submittedName>
        <fullName evidence="9">Dolichyl-phosphate-mannose-protein mannosyltransferase</fullName>
    </submittedName>
</protein>
<dbReference type="Proteomes" id="UP000037931">
    <property type="component" value="Unassembled WGS sequence"/>
</dbReference>
<dbReference type="InterPro" id="IPR050297">
    <property type="entry name" value="LipidA_mod_glycosyltrf_83"/>
</dbReference>
<dbReference type="PANTHER" id="PTHR33908">
    <property type="entry name" value="MANNOSYLTRANSFERASE YKCB-RELATED"/>
    <property type="match status" value="1"/>
</dbReference>
<feature type="transmembrane region" description="Helical" evidence="8">
    <location>
        <begin position="201"/>
        <end position="226"/>
    </location>
</feature>
<feature type="transmembrane region" description="Helical" evidence="8">
    <location>
        <begin position="253"/>
        <end position="270"/>
    </location>
</feature>
<evidence type="ECO:0000256" key="4">
    <source>
        <dbReference type="ARBA" id="ARBA00022679"/>
    </source>
</evidence>
<proteinExistence type="predicted"/>
<dbReference type="STRING" id="50340.PF66_00195"/>
<feature type="transmembrane region" description="Helical" evidence="8">
    <location>
        <begin position="76"/>
        <end position="93"/>
    </location>
</feature>
<dbReference type="PATRIC" id="fig|50340.43.peg.198"/>
<comment type="caution">
    <text evidence="9">The sequence shown here is derived from an EMBL/GenBank/DDBJ whole genome shotgun (WGS) entry which is preliminary data.</text>
</comment>
<name>A0A0M9GK40_9PSED</name>
<reference evidence="9 10" key="1">
    <citation type="journal article" date="2015" name="PLoS ONE">
        <title>Rice-Infecting Pseudomonas Genomes Are Highly Accessorized and Harbor Multiple Putative Virulence Mechanisms to Cause Sheath Brown Rot.</title>
        <authorList>
            <person name="Quibod I.L."/>
            <person name="Grande G."/>
            <person name="Oreiro E.G."/>
            <person name="Borja F.N."/>
            <person name="Dossa G.S."/>
            <person name="Mauleon R."/>
            <person name="Cruz C.V."/>
            <person name="Oliva R."/>
        </authorList>
    </citation>
    <scope>NUCLEOTIDE SEQUENCE [LARGE SCALE GENOMIC DNA]</scope>
    <source>
        <strain evidence="9 10">IRRI 6609</strain>
    </source>
</reference>
<comment type="subcellular location">
    <subcellularLocation>
        <location evidence="1">Cell membrane</location>
        <topology evidence="1">Multi-pass membrane protein</topology>
    </subcellularLocation>
</comment>
<dbReference type="GO" id="GO:0005886">
    <property type="term" value="C:plasma membrane"/>
    <property type="evidence" value="ECO:0007669"/>
    <property type="project" value="UniProtKB-SubCell"/>
</dbReference>
<feature type="transmembrane region" description="Helical" evidence="8">
    <location>
        <begin position="147"/>
        <end position="180"/>
    </location>
</feature>
<dbReference type="GO" id="GO:0016763">
    <property type="term" value="F:pentosyltransferase activity"/>
    <property type="evidence" value="ECO:0007669"/>
    <property type="project" value="TreeGrafter"/>
</dbReference>
<keyword evidence="10" id="KW-1185">Reference proteome</keyword>
<keyword evidence="5 8" id="KW-0812">Transmembrane</keyword>
<organism evidence="9 10">
    <name type="scientific">Pseudomonas asplenii</name>
    <dbReference type="NCBI Taxonomy" id="53407"/>
    <lineage>
        <taxon>Bacteria</taxon>
        <taxon>Pseudomonadati</taxon>
        <taxon>Pseudomonadota</taxon>
        <taxon>Gammaproteobacteria</taxon>
        <taxon>Pseudomonadales</taxon>
        <taxon>Pseudomonadaceae</taxon>
        <taxon>Pseudomonas</taxon>
    </lineage>
</organism>
<evidence type="ECO:0000256" key="7">
    <source>
        <dbReference type="ARBA" id="ARBA00023136"/>
    </source>
</evidence>
<dbReference type="AlphaFoldDB" id="A0A0M9GK40"/>
<keyword evidence="2" id="KW-1003">Cell membrane</keyword>
<evidence type="ECO:0000313" key="10">
    <source>
        <dbReference type="Proteomes" id="UP000037931"/>
    </source>
</evidence>
<evidence type="ECO:0000256" key="8">
    <source>
        <dbReference type="SAM" id="Phobius"/>
    </source>
</evidence>
<evidence type="ECO:0000313" key="9">
    <source>
        <dbReference type="EMBL" id="KPA93266.1"/>
    </source>
</evidence>
<gene>
    <name evidence="9" type="ORF">PF66_00195</name>
</gene>
<feature type="transmembrane region" description="Helical" evidence="8">
    <location>
        <begin position="122"/>
        <end position="141"/>
    </location>
</feature>
<evidence type="ECO:0000256" key="3">
    <source>
        <dbReference type="ARBA" id="ARBA00022676"/>
    </source>
</evidence>
<keyword evidence="3 9" id="KW-0328">Glycosyltransferase</keyword>
<dbReference type="PANTHER" id="PTHR33908:SF3">
    <property type="entry name" value="UNDECAPRENYL PHOSPHATE-ALPHA-4-AMINO-4-DEOXY-L-ARABINOSE ARABINOSYL TRANSFERASE"/>
    <property type="match status" value="1"/>
</dbReference>
<sequence>MVAILSVSTLVRFYLLTNASIWSDEGFSLELIAYPLTDIWKLSGRDVHPPLFYMLLHGWVALIGSNALIWTRGFSAVLGIVNVGLGIWLARMVSTPRAAITAGWLLALLPIAVRTSQDIRMYALMGVELTGATIALVYWVGKPKKNIYLVIYALLMLSGLYTHYFSIFCALSHWLYLLLIRLPARGAYRHIESPRWWLANLMIAVLYLPWLSSSLAQLSTFGVGWIQPVSSYSLPSAIWRFLTVNDGRGGNTLVYWLVPILYLAGGSVVMCKDRSRHSVQTLIVICGFLTVLVVFLFSFYIPVFVERYLFFSAVMMPIVMAMVLDKLRNQWAFFMAVCALSAVEVLGLGYLYKQQHTMNNPYEVADNRLVELMAYFGEKSIDGDTLIVGDAYLFYAGNFYNDKHRKLLLYYSPSTYDRANPSGFFAPMMKYGDDTFVESLDRVDTSTGRVWWLDYSDKESDEEADIPRRWHQVQQLSMGDNVMKLYQICAKAKADNSIKCE</sequence>
<keyword evidence="6 8" id="KW-1133">Transmembrane helix</keyword>
<feature type="transmembrane region" description="Helical" evidence="8">
    <location>
        <begin position="331"/>
        <end position="352"/>
    </location>
</feature>
<evidence type="ECO:0000256" key="6">
    <source>
        <dbReference type="ARBA" id="ARBA00022989"/>
    </source>
</evidence>
<keyword evidence="4 9" id="KW-0808">Transferase</keyword>
<dbReference type="GO" id="GO:0009103">
    <property type="term" value="P:lipopolysaccharide biosynthetic process"/>
    <property type="evidence" value="ECO:0007669"/>
    <property type="project" value="TreeGrafter"/>
</dbReference>
<accession>A0A0M9GK40</accession>
<feature type="transmembrane region" description="Helical" evidence="8">
    <location>
        <begin position="282"/>
        <end position="301"/>
    </location>
</feature>
<evidence type="ECO:0000256" key="5">
    <source>
        <dbReference type="ARBA" id="ARBA00022692"/>
    </source>
</evidence>